<evidence type="ECO:0000313" key="2">
    <source>
        <dbReference type="Proteomes" id="UP000234254"/>
    </source>
</evidence>
<dbReference type="GeneID" id="36543585"/>
<dbReference type="Proteomes" id="UP000234254">
    <property type="component" value="Unassembled WGS sequence"/>
</dbReference>
<name>A0A2I1CYY2_ASPC2</name>
<organism evidence="1 2">
    <name type="scientific">Aspergillus campestris (strain IBT 28561)</name>
    <dbReference type="NCBI Taxonomy" id="1392248"/>
    <lineage>
        <taxon>Eukaryota</taxon>
        <taxon>Fungi</taxon>
        <taxon>Dikarya</taxon>
        <taxon>Ascomycota</taxon>
        <taxon>Pezizomycotina</taxon>
        <taxon>Eurotiomycetes</taxon>
        <taxon>Eurotiomycetidae</taxon>
        <taxon>Eurotiales</taxon>
        <taxon>Aspergillaceae</taxon>
        <taxon>Aspergillus</taxon>
        <taxon>Aspergillus subgen. Circumdati</taxon>
    </lineage>
</organism>
<accession>A0A2I1CYY2</accession>
<gene>
    <name evidence="1" type="ORF">P168DRAFT_283569</name>
</gene>
<dbReference type="AlphaFoldDB" id="A0A2I1CYY2"/>
<protein>
    <submittedName>
        <fullName evidence="1">Uncharacterized protein</fullName>
    </submittedName>
</protein>
<keyword evidence="2" id="KW-1185">Reference proteome</keyword>
<dbReference type="RefSeq" id="XP_024691419.1">
    <property type="nucleotide sequence ID" value="XM_024836061.1"/>
</dbReference>
<comment type="caution">
    <text evidence="1">The sequence shown here is derived from an EMBL/GenBank/DDBJ whole genome shotgun (WGS) entry which is preliminary data.</text>
</comment>
<evidence type="ECO:0000313" key="1">
    <source>
        <dbReference type="EMBL" id="PKY02825.1"/>
    </source>
</evidence>
<reference evidence="1" key="1">
    <citation type="submission" date="2016-12" db="EMBL/GenBank/DDBJ databases">
        <title>The genomes of Aspergillus section Nigri reveals drivers in fungal speciation.</title>
        <authorList>
            <consortium name="DOE Joint Genome Institute"/>
            <person name="Vesth T.C."/>
            <person name="Nybo J."/>
            <person name="Theobald S."/>
            <person name="Brandl J."/>
            <person name="Frisvad J.C."/>
            <person name="Nielsen K.F."/>
            <person name="Lyhne E.K."/>
            <person name="Kogle M.E."/>
            <person name="Kuo A."/>
            <person name="Riley R."/>
            <person name="Clum A."/>
            <person name="Nolan M."/>
            <person name="Lipzen A."/>
            <person name="Salamov A."/>
            <person name="Henrissat B."/>
            <person name="Wiebenga A."/>
            <person name="De vries R.P."/>
            <person name="Grigoriev I.V."/>
            <person name="Mortensen U.H."/>
            <person name="Andersen M.R."/>
            <person name="Baker S.E."/>
        </authorList>
    </citation>
    <scope>NUCLEOTIDE SEQUENCE</scope>
    <source>
        <strain evidence="1">IBT 28561</strain>
    </source>
</reference>
<dbReference type="VEuPathDB" id="FungiDB:P168DRAFT_283569"/>
<dbReference type="EMBL" id="MSFM01000009">
    <property type="protein sequence ID" value="PKY02825.1"/>
    <property type="molecule type" value="Genomic_DNA"/>
</dbReference>
<sequence>MCKVERIMGPSSEDFLTQHRALEPILDQGIQETMTSTPSEMESSDPTYVFIDMLAQAAVLVLLTALKSLTLDTETYHDTCGEYEKKAFKAAEMIHSLVQRLSHLGCFKVHPFTPIALFICAEFTRSLQTPSSNHAAQFKTISTSLRQLAPANKLAQMLEVKLQRDPQTDGTTRDL</sequence>
<dbReference type="OrthoDB" id="3037908at2759"/>
<proteinExistence type="predicted"/>